<accession>A0AA35ZNL8</accession>
<dbReference type="Gene3D" id="3.10.129.10">
    <property type="entry name" value="Hotdog Thioesterase"/>
    <property type="match status" value="1"/>
</dbReference>
<evidence type="ECO:0000256" key="1">
    <source>
        <dbReference type="ARBA" id="ARBA00010458"/>
    </source>
</evidence>
<sequence>MITNHQHVLWQARSIFNTPSSDVDSITAKTPSHSRITILYPFSSDYILRERYRNPWNIICAGKLLEDPDALAVGAVTWVGRSSMEIQLEVLQSTEETSDLVDSQALVANFTFVAPDSKTGKSA</sequence>
<dbReference type="GO" id="GO:0047617">
    <property type="term" value="F:fatty acyl-CoA hydrolase activity"/>
    <property type="evidence" value="ECO:0007669"/>
    <property type="project" value="TreeGrafter"/>
</dbReference>
<dbReference type="AlphaFoldDB" id="A0AA35ZNL8"/>
<evidence type="ECO:0000313" key="3">
    <source>
        <dbReference type="EMBL" id="CAI9295503.1"/>
    </source>
</evidence>
<dbReference type="SUPFAM" id="SSF54637">
    <property type="entry name" value="Thioesterase/thiol ester dehydrase-isomerase"/>
    <property type="match status" value="1"/>
</dbReference>
<dbReference type="InterPro" id="IPR029069">
    <property type="entry name" value="HotDog_dom_sf"/>
</dbReference>
<gene>
    <name evidence="3" type="ORF">LSALG_LOCUS34439</name>
</gene>
<dbReference type="GO" id="GO:0006637">
    <property type="term" value="P:acyl-CoA metabolic process"/>
    <property type="evidence" value="ECO:0007669"/>
    <property type="project" value="TreeGrafter"/>
</dbReference>
<dbReference type="PANTHER" id="PTHR12655">
    <property type="entry name" value="ACYL-COA THIOESTERASE"/>
    <property type="match status" value="1"/>
</dbReference>
<organism evidence="3 4">
    <name type="scientific">Lactuca saligna</name>
    <name type="common">Willowleaf lettuce</name>
    <dbReference type="NCBI Taxonomy" id="75948"/>
    <lineage>
        <taxon>Eukaryota</taxon>
        <taxon>Viridiplantae</taxon>
        <taxon>Streptophyta</taxon>
        <taxon>Embryophyta</taxon>
        <taxon>Tracheophyta</taxon>
        <taxon>Spermatophyta</taxon>
        <taxon>Magnoliopsida</taxon>
        <taxon>eudicotyledons</taxon>
        <taxon>Gunneridae</taxon>
        <taxon>Pentapetalae</taxon>
        <taxon>asterids</taxon>
        <taxon>campanulids</taxon>
        <taxon>Asterales</taxon>
        <taxon>Asteraceae</taxon>
        <taxon>Cichorioideae</taxon>
        <taxon>Cichorieae</taxon>
        <taxon>Lactucinae</taxon>
        <taxon>Lactuca</taxon>
    </lineage>
</organism>
<evidence type="ECO:0000256" key="2">
    <source>
        <dbReference type="ARBA" id="ARBA00022801"/>
    </source>
</evidence>
<dbReference type="Proteomes" id="UP001177003">
    <property type="component" value="Chromosome 8"/>
</dbReference>
<proteinExistence type="inferred from homology"/>
<reference evidence="3" key="1">
    <citation type="submission" date="2023-04" db="EMBL/GenBank/DDBJ databases">
        <authorList>
            <person name="Vijverberg K."/>
            <person name="Xiong W."/>
            <person name="Schranz E."/>
        </authorList>
    </citation>
    <scope>NUCLEOTIDE SEQUENCE</scope>
</reference>
<protein>
    <submittedName>
        <fullName evidence="3">Uncharacterized protein</fullName>
    </submittedName>
</protein>
<keyword evidence="2" id="KW-0378">Hydrolase</keyword>
<keyword evidence="4" id="KW-1185">Reference proteome</keyword>
<name>A0AA35ZNL8_LACSI</name>
<dbReference type="PANTHER" id="PTHR12655:SF3">
    <property type="entry name" value="ACYL-COENZYME A THIOESTERASE 9, MITOCHONDRIAL-LIKE ISOFORM X1"/>
    <property type="match status" value="1"/>
</dbReference>
<evidence type="ECO:0000313" key="4">
    <source>
        <dbReference type="Proteomes" id="UP001177003"/>
    </source>
</evidence>
<dbReference type="EMBL" id="OX465084">
    <property type="protein sequence ID" value="CAI9295503.1"/>
    <property type="molecule type" value="Genomic_DNA"/>
</dbReference>
<comment type="similarity">
    <text evidence="1">Belongs to the acyl coenzyme A hydrolase family.</text>
</comment>